<gene>
    <name evidence="16" type="ORF">M419DRAFT_114628</name>
</gene>
<evidence type="ECO:0000256" key="11">
    <source>
        <dbReference type="ARBA" id="ARBA00038055"/>
    </source>
</evidence>
<evidence type="ECO:0000256" key="6">
    <source>
        <dbReference type="ARBA" id="ARBA00022692"/>
    </source>
</evidence>
<dbReference type="GO" id="GO:0005886">
    <property type="term" value="C:plasma membrane"/>
    <property type="evidence" value="ECO:0007669"/>
    <property type="project" value="UniProtKB-SubCell"/>
</dbReference>
<dbReference type="Proteomes" id="UP000024376">
    <property type="component" value="Unassembled WGS sequence"/>
</dbReference>
<dbReference type="CDD" id="cd04190">
    <property type="entry name" value="Chitin_synth_C"/>
    <property type="match status" value="1"/>
</dbReference>
<dbReference type="HOGENOM" id="CLU_004760_0_1_1"/>
<protein>
    <recommendedName>
        <fullName evidence="2 13">Chitin synthase</fullName>
        <ecNumber evidence="2 13">2.4.1.16</ecNumber>
    </recommendedName>
</protein>
<feature type="compositionally biased region" description="Basic and acidic residues" evidence="14">
    <location>
        <begin position="28"/>
        <end position="37"/>
    </location>
</feature>
<feature type="domain" description="Chitin synthase N-terminal" evidence="15">
    <location>
        <begin position="134"/>
        <end position="206"/>
    </location>
</feature>
<organism evidence="16 17">
    <name type="scientific">Hypocrea jecorina (strain ATCC 56765 / BCRC 32924 / NRRL 11460 / Rut C-30)</name>
    <name type="common">Trichoderma reesei</name>
    <dbReference type="NCBI Taxonomy" id="1344414"/>
    <lineage>
        <taxon>Eukaryota</taxon>
        <taxon>Fungi</taxon>
        <taxon>Dikarya</taxon>
        <taxon>Ascomycota</taxon>
        <taxon>Pezizomycotina</taxon>
        <taxon>Sordariomycetes</taxon>
        <taxon>Hypocreomycetidae</taxon>
        <taxon>Hypocreales</taxon>
        <taxon>Hypocreaceae</taxon>
        <taxon>Trichoderma</taxon>
    </lineage>
</organism>
<evidence type="ECO:0000259" key="15">
    <source>
        <dbReference type="Pfam" id="PF08407"/>
    </source>
</evidence>
<dbReference type="Pfam" id="PF01644">
    <property type="entry name" value="Chitin_synth_1"/>
    <property type="match status" value="1"/>
</dbReference>
<dbReference type="GO" id="GO:0030428">
    <property type="term" value="C:cell septum"/>
    <property type="evidence" value="ECO:0007669"/>
    <property type="project" value="TreeGrafter"/>
</dbReference>
<dbReference type="EC" id="2.4.1.16" evidence="2 13"/>
<feature type="transmembrane region" description="Helical" evidence="13">
    <location>
        <begin position="697"/>
        <end position="726"/>
    </location>
</feature>
<keyword evidence="10 13" id="KW-0961">Cell wall biogenesis/degradation</keyword>
<dbReference type="EMBL" id="KI911160">
    <property type="protein sequence ID" value="ETR98749.1"/>
    <property type="molecule type" value="Genomic_DNA"/>
</dbReference>
<dbReference type="SUPFAM" id="SSF53448">
    <property type="entry name" value="Nucleotide-diphospho-sugar transferases"/>
    <property type="match status" value="1"/>
</dbReference>
<dbReference type="GO" id="GO:0006031">
    <property type="term" value="P:chitin biosynthetic process"/>
    <property type="evidence" value="ECO:0007669"/>
    <property type="project" value="UniProtKB-UniRule"/>
</dbReference>
<comment type="subcellular location">
    <subcellularLocation>
        <location evidence="1 13">Cell membrane</location>
        <topology evidence="1 13">Multi-pass membrane protein</topology>
    </subcellularLocation>
</comment>
<evidence type="ECO:0000256" key="7">
    <source>
        <dbReference type="ARBA" id="ARBA00022989"/>
    </source>
</evidence>
<dbReference type="GO" id="GO:0004100">
    <property type="term" value="F:chitin synthase activity"/>
    <property type="evidence" value="ECO:0007669"/>
    <property type="project" value="UniProtKB-UniRule"/>
</dbReference>
<dbReference type="InterPro" id="IPR013616">
    <property type="entry name" value="Chitin_synth_N"/>
</dbReference>
<dbReference type="PANTHER" id="PTHR22914:SF11">
    <property type="entry name" value="CHITIN SYNTHASE B"/>
    <property type="match status" value="1"/>
</dbReference>
<dbReference type="KEGG" id="trr:M419DRAFT_114628"/>
<comment type="catalytic activity">
    <reaction evidence="12">
        <text>[(1-&gt;4)-N-acetyl-beta-D-glucosaminyl](n) + UDP-N-acetyl-alpha-D-glucosamine = [(1-&gt;4)-N-acetyl-beta-D-glucosaminyl](n+1) + UDP + H(+)</text>
        <dbReference type="Rhea" id="RHEA:16637"/>
        <dbReference type="Rhea" id="RHEA-COMP:9593"/>
        <dbReference type="Rhea" id="RHEA-COMP:9595"/>
        <dbReference type="ChEBI" id="CHEBI:15378"/>
        <dbReference type="ChEBI" id="CHEBI:17029"/>
        <dbReference type="ChEBI" id="CHEBI:57705"/>
        <dbReference type="ChEBI" id="CHEBI:58223"/>
        <dbReference type="EC" id="2.4.1.16"/>
    </reaction>
    <physiologicalReaction direction="left-to-right" evidence="12">
        <dbReference type="Rhea" id="RHEA:16638"/>
    </physiologicalReaction>
</comment>
<evidence type="ECO:0000256" key="1">
    <source>
        <dbReference type="ARBA" id="ARBA00004651"/>
    </source>
</evidence>
<evidence type="ECO:0000256" key="9">
    <source>
        <dbReference type="ARBA" id="ARBA00023180"/>
    </source>
</evidence>
<dbReference type="OrthoDB" id="26569at2759"/>
<feature type="transmembrane region" description="Helical" evidence="13">
    <location>
        <begin position="619"/>
        <end position="640"/>
    </location>
</feature>
<evidence type="ECO:0000313" key="16">
    <source>
        <dbReference type="EMBL" id="ETR98749.1"/>
    </source>
</evidence>
<dbReference type="Pfam" id="PF08407">
    <property type="entry name" value="Chitin_synth_1N"/>
    <property type="match status" value="1"/>
</dbReference>
<feature type="transmembrane region" description="Helical" evidence="13">
    <location>
        <begin position="871"/>
        <end position="894"/>
    </location>
</feature>
<feature type="transmembrane region" description="Helical" evidence="13">
    <location>
        <begin position="652"/>
        <end position="677"/>
    </location>
</feature>
<proteinExistence type="inferred from homology"/>
<keyword evidence="5 13" id="KW-0808">Transferase</keyword>
<keyword evidence="9" id="KW-0325">Glycoprotein</keyword>
<feature type="region of interest" description="Disordered" evidence="14">
    <location>
        <begin position="109"/>
        <end position="129"/>
    </location>
</feature>
<feature type="transmembrane region" description="Helical" evidence="13">
    <location>
        <begin position="831"/>
        <end position="850"/>
    </location>
</feature>
<dbReference type="AlphaFoldDB" id="A0A024S027"/>
<comment type="function">
    <text evidence="13">Polymerizes chitin, a structural polymer of the cell wall and septum, by transferring the sugar moiety of UDP-GlcNAc to the non-reducing end of the growing chitin polymer.</text>
</comment>
<name>A0A024S027_HYPJR</name>
<dbReference type="GO" id="GO:0071555">
    <property type="term" value="P:cell wall organization"/>
    <property type="evidence" value="ECO:0007669"/>
    <property type="project" value="UniProtKB-KW"/>
</dbReference>
<keyword evidence="3 13" id="KW-1003">Cell membrane</keyword>
<comment type="similarity">
    <text evidence="11">Belongs to the chitin synthase family. Class III subfamily.</text>
</comment>
<reference evidence="17" key="1">
    <citation type="journal article" date="2013" name="Ind. Biotechnol.">
        <title>Comparative genomics analysis of Trichoderma reesei strains.</title>
        <authorList>
            <person name="Koike H."/>
            <person name="Aerts A."/>
            <person name="LaButti K."/>
            <person name="Grigoriev I.V."/>
            <person name="Baker S.E."/>
        </authorList>
    </citation>
    <scope>NUCLEOTIDE SEQUENCE [LARGE SCALE GENOMIC DNA]</scope>
    <source>
        <strain evidence="17">ATCC 56765 / BCRC 32924 / NRRL 11460 / Rut C-30</strain>
    </source>
</reference>
<keyword evidence="4 13" id="KW-0328">Glycosyltransferase</keyword>
<evidence type="ECO:0000256" key="14">
    <source>
        <dbReference type="SAM" id="MobiDB-lite"/>
    </source>
</evidence>
<keyword evidence="8 13" id="KW-0472">Membrane</keyword>
<dbReference type="PANTHER" id="PTHR22914">
    <property type="entry name" value="CHITIN SYNTHASE"/>
    <property type="match status" value="1"/>
</dbReference>
<evidence type="ECO:0000256" key="3">
    <source>
        <dbReference type="ARBA" id="ARBA00022475"/>
    </source>
</evidence>
<feature type="compositionally biased region" description="Gly residues" evidence="14">
    <location>
        <begin position="1"/>
        <end position="14"/>
    </location>
</feature>
<evidence type="ECO:0000256" key="13">
    <source>
        <dbReference type="RuleBase" id="RU366040"/>
    </source>
</evidence>
<evidence type="ECO:0000256" key="10">
    <source>
        <dbReference type="ARBA" id="ARBA00023316"/>
    </source>
</evidence>
<evidence type="ECO:0000256" key="2">
    <source>
        <dbReference type="ARBA" id="ARBA00012543"/>
    </source>
</evidence>
<keyword evidence="6 13" id="KW-0812">Transmembrane</keyword>
<evidence type="ECO:0000256" key="4">
    <source>
        <dbReference type="ARBA" id="ARBA00022676"/>
    </source>
</evidence>
<sequence>MAFNGPGGGQGGGHPLQDLPSGSSYHLPPHEQEEEAGRYLLNEPGSHGYEHDRLGAGTPPDRPVSAYSLTESYAPGASPIGTPGLGSDSGYGQYGQGAGYDFPRPASTVHDNDDDSWVQRQQQPAGGGLKRYNTRKVKLVQGSVLSIDYPVPSAIKNAVQPQYRDVEGGNEEFVKMRYTAATCDPNDFTLKNGYDLRPRMYNRHTELLIAITYYNEDKVLLARTLHGVMQNIRDIVNLKKSTFWNKGGPAWQKIVVCFVFDGIEKADKNTLDVLATIGVYQDGVVKKDVDGKETVAHIFEYTSQLSVTPNQQLIRPSGDSPQNLPPVQFIFCLKQQNTKKINSHRWLFNAFGRILNPEVCILLDAGTKPSPRSLLALWEGFYNDKDLGGACGEIHAMLGKGGKKLLNPLVAVQNFEYKISNILDKPLESSFGYVSVLPGAFSAYRFRAIMGRPLEQYFHGDHTLSKILGKKGIDGMNIFKKNMFLAEDRILCFELVAKAGQKWHLTYIKAAKGETDVPEGAAEFISQRRRWLNGSFAASLYALMHFGRMYKSGHNIIRMFFLHIQLIYNFLNVIFSWFSLASYYLTTTVIMDLVGTPVIASSNSSEHHGWPFGDEATPIINTLLKYLYLAFVILQFILALGNRPKGSKFTYIASFMVFALIQGYILVLSVFLVVQAFNTPIQDQINFDSGEDFVKSFFFGAGAAGVIIIALITIYGLYFIASFLYLDPWHMFHSFPHYLLLMSTYINILMVYAFNNWHDVSWGTKGSDKAEALPSANVQKGEKNEVVVEEIEKEQEDIDSQFEQTVRRALAPFKEVEEIEKKDVEDGYKSFRTGLVVSWLFSNIILIIGVTTDDFAQSGFVGTASSRTANFFKFLLYATAVLSLIRFIGFLWFLGKTGLMCCFARR</sequence>
<feature type="transmembrane region" description="Helical" evidence="13">
    <location>
        <begin position="738"/>
        <end position="755"/>
    </location>
</feature>
<evidence type="ECO:0000256" key="5">
    <source>
        <dbReference type="ARBA" id="ARBA00022679"/>
    </source>
</evidence>
<evidence type="ECO:0000313" key="17">
    <source>
        <dbReference type="Proteomes" id="UP000024376"/>
    </source>
</evidence>
<dbReference type="InterPro" id="IPR004835">
    <property type="entry name" value="Chitin_synth"/>
</dbReference>
<feature type="transmembrane region" description="Helical" evidence="13">
    <location>
        <begin position="560"/>
        <end position="585"/>
    </location>
</feature>
<accession>A0A024S027</accession>
<keyword evidence="7 13" id="KW-1133">Transmembrane helix</keyword>
<evidence type="ECO:0000256" key="8">
    <source>
        <dbReference type="ARBA" id="ARBA00023136"/>
    </source>
</evidence>
<dbReference type="InterPro" id="IPR029044">
    <property type="entry name" value="Nucleotide-diphossugar_trans"/>
</dbReference>
<feature type="region of interest" description="Disordered" evidence="14">
    <location>
        <begin position="1"/>
        <end position="67"/>
    </location>
</feature>
<evidence type="ECO:0000256" key="12">
    <source>
        <dbReference type="ARBA" id="ARBA00049510"/>
    </source>
</evidence>